<protein>
    <submittedName>
        <fullName evidence="9">Amino acid ABC transporter permease</fullName>
    </submittedName>
</protein>
<evidence type="ECO:0000313" key="10">
    <source>
        <dbReference type="Proteomes" id="UP000271031"/>
    </source>
</evidence>
<feature type="transmembrane region" description="Helical" evidence="7">
    <location>
        <begin position="56"/>
        <end position="77"/>
    </location>
</feature>
<dbReference type="Proteomes" id="UP000271031">
    <property type="component" value="Unassembled WGS sequence"/>
</dbReference>
<dbReference type="SUPFAM" id="SSF161098">
    <property type="entry name" value="MetI-like"/>
    <property type="match status" value="1"/>
</dbReference>
<dbReference type="PANTHER" id="PTHR30614:SF45">
    <property type="entry name" value="L-CYSTINE TRANSPORT SYSTEM PERMEASE PROTEIN TCYL"/>
    <property type="match status" value="1"/>
</dbReference>
<dbReference type="InterPro" id="IPR035906">
    <property type="entry name" value="MetI-like_sf"/>
</dbReference>
<evidence type="ECO:0000313" key="9">
    <source>
        <dbReference type="EMBL" id="RNB87083.1"/>
    </source>
</evidence>
<keyword evidence="2 7" id="KW-0813">Transport</keyword>
<dbReference type="AlphaFoldDB" id="A0A3M8DG80"/>
<evidence type="ECO:0000259" key="8">
    <source>
        <dbReference type="PROSITE" id="PS50928"/>
    </source>
</evidence>
<evidence type="ECO:0000256" key="2">
    <source>
        <dbReference type="ARBA" id="ARBA00022448"/>
    </source>
</evidence>
<dbReference type="GO" id="GO:0043190">
    <property type="term" value="C:ATP-binding cassette (ABC) transporter complex"/>
    <property type="evidence" value="ECO:0007669"/>
    <property type="project" value="InterPro"/>
</dbReference>
<sequence length="233" mass="25578">MGKAFDITLIVAFLPKLLAFLHVTLFVLALSLLFGLLIGVVIALPRLYKVPIISQLAALYVSFVRGTPILIQLFLVYYGLPALLQTVHLDISRVNPIFFVIVTYSFSSAAFISETIRGAVNSVDRGQVEAAYAIGLTGPQTFFRIVVPQALMIAFPNFTNTIIGFLKDTSLTFSIGVMDMMGRGQALISATAHSLEVNIALAIIYYAVVIILEKLFVKTEGRLQRHERRLVGA</sequence>
<feature type="transmembrane region" description="Helical" evidence="7">
    <location>
        <begin position="20"/>
        <end position="44"/>
    </location>
</feature>
<dbReference type="PROSITE" id="PS50928">
    <property type="entry name" value="ABC_TM1"/>
    <property type="match status" value="1"/>
</dbReference>
<feature type="transmembrane region" description="Helical" evidence="7">
    <location>
        <begin position="141"/>
        <end position="166"/>
    </location>
</feature>
<gene>
    <name evidence="9" type="ORF">EDM56_15420</name>
</gene>
<dbReference type="GO" id="GO:0022857">
    <property type="term" value="F:transmembrane transporter activity"/>
    <property type="evidence" value="ECO:0007669"/>
    <property type="project" value="InterPro"/>
</dbReference>
<dbReference type="InterPro" id="IPR010065">
    <property type="entry name" value="AA_ABC_transptr_permease_3TM"/>
</dbReference>
<evidence type="ECO:0000256" key="6">
    <source>
        <dbReference type="ARBA" id="ARBA00023136"/>
    </source>
</evidence>
<evidence type="ECO:0000256" key="3">
    <source>
        <dbReference type="ARBA" id="ARBA00022475"/>
    </source>
</evidence>
<organism evidence="9 10">
    <name type="scientific">Brevibacillus fluminis</name>
    <dbReference type="NCBI Taxonomy" id="511487"/>
    <lineage>
        <taxon>Bacteria</taxon>
        <taxon>Bacillati</taxon>
        <taxon>Bacillota</taxon>
        <taxon>Bacilli</taxon>
        <taxon>Bacillales</taxon>
        <taxon>Paenibacillaceae</taxon>
        <taxon>Brevibacillus</taxon>
    </lineage>
</organism>
<feature type="transmembrane region" description="Helical" evidence="7">
    <location>
        <begin position="186"/>
        <end position="212"/>
    </location>
</feature>
<comment type="similarity">
    <text evidence="7">Belongs to the binding-protein-dependent transport system permease family.</text>
</comment>
<evidence type="ECO:0000256" key="1">
    <source>
        <dbReference type="ARBA" id="ARBA00004651"/>
    </source>
</evidence>
<dbReference type="GO" id="GO:0006865">
    <property type="term" value="P:amino acid transport"/>
    <property type="evidence" value="ECO:0007669"/>
    <property type="project" value="TreeGrafter"/>
</dbReference>
<dbReference type="CDD" id="cd06261">
    <property type="entry name" value="TM_PBP2"/>
    <property type="match status" value="1"/>
</dbReference>
<keyword evidence="4 7" id="KW-0812">Transmembrane</keyword>
<proteinExistence type="inferred from homology"/>
<keyword evidence="10" id="KW-1185">Reference proteome</keyword>
<comment type="subcellular location">
    <subcellularLocation>
        <location evidence="1 7">Cell membrane</location>
        <topology evidence="1 7">Multi-pass membrane protein</topology>
    </subcellularLocation>
</comment>
<dbReference type="OrthoDB" id="9805999at2"/>
<evidence type="ECO:0000256" key="4">
    <source>
        <dbReference type="ARBA" id="ARBA00022692"/>
    </source>
</evidence>
<accession>A0A3M8DG80</accession>
<comment type="caution">
    <text evidence="9">The sequence shown here is derived from an EMBL/GenBank/DDBJ whole genome shotgun (WGS) entry which is preliminary data.</text>
</comment>
<dbReference type="Gene3D" id="1.10.3720.10">
    <property type="entry name" value="MetI-like"/>
    <property type="match status" value="1"/>
</dbReference>
<dbReference type="EMBL" id="RHHQ01000012">
    <property type="protein sequence ID" value="RNB87083.1"/>
    <property type="molecule type" value="Genomic_DNA"/>
</dbReference>
<keyword evidence="3" id="KW-1003">Cell membrane</keyword>
<keyword evidence="6 7" id="KW-0472">Membrane</keyword>
<dbReference type="PANTHER" id="PTHR30614">
    <property type="entry name" value="MEMBRANE COMPONENT OF AMINO ACID ABC TRANSPORTER"/>
    <property type="match status" value="1"/>
</dbReference>
<dbReference type="InterPro" id="IPR000515">
    <property type="entry name" value="MetI-like"/>
</dbReference>
<dbReference type="RefSeq" id="WP_122918781.1">
    <property type="nucleotide sequence ID" value="NZ_RHHQ01000012.1"/>
</dbReference>
<evidence type="ECO:0000256" key="7">
    <source>
        <dbReference type="RuleBase" id="RU363032"/>
    </source>
</evidence>
<name>A0A3M8DG80_9BACL</name>
<dbReference type="NCBIfam" id="TIGR01726">
    <property type="entry name" value="HEQRo_perm_3TM"/>
    <property type="match status" value="1"/>
</dbReference>
<evidence type="ECO:0000256" key="5">
    <source>
        <dbReference type="ARBA" id="ARBA00022989"/>
    </source>
</evidence>
<reference evidence="9 10" key="1">
    <citation type="submission" date="2018-10" db="EMBL/GenBank/DDBJ databases">
        <title>Phylogenomics of Brevibacillus.</title>
        <authorList>
            <person name="Dunlap C."/>
        </authorList>
    </citation>
    <scope>NUCLEOTIDE SEQUENCE [LARGE SCALE GENOMIC DNA]</scope>
    <source>
        <strain evidence="9 10">JCM 15716</strain>
    </source>
</reference>
<dbReference type="Pfam" id="PF00528">
    <property type="entry name" value="BPD_transp_1"/>
    <property type="match status" value="1"/>
</dbReference>
<keyword evidence="5 7" id="KW-1133">Transmembrane helix</keyword>
<feature type="domain" description="ABC transmembrane type-1" evidence="8">
    <location>
        <begin position="17"/>
        <end position="216"/>
    </location>
</feature>
<dbReference type="InterPro" id="IPR043429">
    <property type="entry name" value="ArtM/GltK/GlnP/TcyL/YhdX-like"/>
</dbReference>
<feature type="transmembrane region" description="Helical" evidence="7">
    <location>
        <begin position="97"/>
        <end position="120"/>
    </location>
</feature>